<evidence type="ECO:0000313" key="22">
    <source>
        <dbReference type="Proteomes" id="UP000285123"/>
    </source>
</evidence>
<dbReference type="SFLD" id="SFLDF00027">
    <property type="entry name" value="p-type_atpase"/>
    <property type="match status" value="1"/>
</dbReference>
<keyword evidence="14" id="KW-0406">Ion transport</keyword>
<organism evidence="21 22">
    <name type="scientific">Salinisphaera orenii YIM 95161</name>
    <dbReference type="NCBI Taxonomy" id="1051139"/>
    <lineage>
        <taxon>Bacteria</taxon>
        <taxon>Pseudomonadati</taxon>
        <taxon>Pseudomonadota</taxon>
        <taxon>Gammaproteobacteria</taxon>
        <taxon>Salinisphaerales</taxon>
        <taxon>Salinisphaeraceae</taxon>
        <taxon>Salinisphaera</taxon>
    </lineage>
</organism>
<dbReference type="InterPro" id="IPR023299">
    <property type="entry name" value="ATPase_P-typ_cyto_dom_N"/>
</dbReference>
<feature type="domain" description="HMA" evidence="20">
    <location>
        <begin position="7"/>
        <end position="73"/>
    </location>
</feature>
<dbReference type="PRINTS" id="PR00943">
    <property type="entry name" value="CUATPASE"/>
</dbReference>
<keyword evidence="8" id="KW-0187">Copper transport</keyword>
<keyword evidence="10" id="KW-0460">Magnesium</keyword>
<dbReference type="FunFam" id="2.70.150.10:FF:000002">
    <property type="entry name" value="Copper-transporting ATPase 1, putative"/>
    <property type="match status" value="1"/>
</dbReference>
<sequence length="848" mass="88759">MARTDTKQIDFGVDGMSCGACVARVEKGLAKVEGVRDARVNLATGRARVDFDAGANDVGALFEAVENAGYTPIADTLEFGVRGMTCGGCVARIEKRLGALDGVIRATVNLTTERARVEYLAGVVDRDAIFERVTATGYTPVELDADETATEDDTGDADEAGRLKRAVLFAAAFTIPLFAIAMAPMVPGVASAMHGLMPERAWKGVELLLVLPVLFWAGRRFYTQGWAELRHAAPGMNSLVMIGSNAAFFYSLAAFSVPQLFPSDTANTYFDAAGMIVTLILLGRYLEALARGRTSQAVRGLMQLQARTARVRRDGDWQAVSVDAVVVDDVVSVRPGERVPVDGQVVSGESYVDESMISGEPVPVEKTAGAEVVGGTVNQSGHLEIRATSVGGDTVLAQIIRMVEEAQAEKPAIQAIADRIAGVFVPIVMAIAVATFVAWLILGPSPALALAFVAAVSVLLIACPCAMGLATPTAIMVGTGRGAAMGVLFRRGTAIEQLAGVNTVVFDKTGTLTEGAPALTELEPVADFDRDTVLRRIAAVEALSEHPVGAAIVAAARDAGHDLLAATDFAVHTGEGVEAEVEGRRVQIGAARYMQRLGIDTAALEARADSLARAARTPLFAAIDGRLAALVAVADPARSEARDTVDALHDLGLDVAMLTGDNEATARAIADELGIDRVMAGVMPDAKADEIKRLQRDDARVAFVGDGINDAPALTRADVGVAVGSGTDIAIESGDVVLMRADLAGVVNAIALARRTMSTIRMNFGWAYGYNVLLIPLAAGVFYPWTGWLLSPALAAAAMSLSSVFVLTNSLRLRRFAPALAPRASASTTRGGPANADEPEAPAVRDAA</sequence>
<keyword evidence="4 18" id="KW-0812">Transmembrane</keyword>
<dbReference type="GO" id="GO:0005524">
    <property type="term" value="F:ATP binding"/>
    <property type="evidence" value="ECO:0007669"/>
    <property type="project" value="UniProtKB-UniRule"/>
</dbReference>
<evidence type="ECO:0000256" key="3">
    <source>
        <dbReference type="ARBA" id="ARBA00022448"/>
    </source>
</evidence>
<evidence type="ECO:0000256" key="14">
    <source>
        <dbReference type="ARBA" id="ARBA00023065"/>
    </source>
</evidence>
<keyword evidence="11" id="KW-1278">Translocase</keyword>
<keyword evidence="12 18" id="KW-1133">Transmembrane helix</keyword>
<dbReference type="InterPro" id="IPR036412">
    <property type="entry name" value="HAD-like_sf"/>
</dbReference>
<evidence type="ECO:0000256" key="18">
    <source>
        <dbReference type="RuleBase" id="RU362081"/>
    </source>
</evidence>
<dbReference type="NCBIfam" id="TIGR01511">
    <property type="entry name" value="ATPase-IB1_Cu"/>
    <property type="match status" value="1"/>
</dbReference>
<dbReference type="GO" id="GO:0016887">
    <property type="term" value="F:ATP hydrolysis activity"/>
    <property type="evidence" value="ECO:0007669"/>
    <property type="project" value="InterPro"/>
</dbReference>
<feature type="region of interest" description="Disordered" evidence="19">
    <location>
        <begin position="823"/>
        <end position="848"/>
    </location>
</feature>
<dbReference type="FunFam" id="3.30.70.100:FF:000005">
    <property type="entry name" value="Copper-exporting P-type ATPase A"/>
    <property type="match status" value="2"/>
</dbReference>
<evidence type="ECO:0000256" key="6">
    <source>
        <dbReference type="ARBA" id="ARBA00022737"/>
    </source>
</evidence>
<evidence type="ECO:0000259" key="20">
    <source>
        <dbReference type="PROSITE" id="PS50846"/>
    </source>
</evidence>
<dbReference type="NCBIfam" id="TIGR00003">
    <property type="entry name" value="copper ion binding protein"/>
    <property type="match status" value="2"/>
</dbReference>
<dbReference type="InterPro" id="IPR027256">
    <property type="entry name" value="P-typ_ATPase_IB"/>
</dbReference>
<dbReference type="EMBL" id="AYKF01000143">
    <property type="protein sequence ID" value="ROO23118.1"/>
    <property type="molecule type" value="Genomic_DNA"/>
</dbReference>
<dbReference type="Gene3D" id="3.40.1110.10">
    <property type="entry name" value="Calcium-transporting ATPase, cytoplasmic domain N"/>
    <property type="match status" value="1"/>
</dbReference>
<evidence type="ECO:0000256" key="5">
    <source>
        <dbReference type="ARBA" id="ARBA00022723"/>
    </source>
</evidence>
<dbReference type="InterPro" id="IPR036163">
    <property type="entry name" value="HMA_dom_sf"/>
</dbReference>
<dbReference type="GO" id="GO:0005886">
    <property type="term" value="C:plasma membrane"/>
    <property type="evidence" value="ECO:0007669"/>
    <property type="project" value="UniProtKB-SubCell"/>
</dbReference>
<evidence type="ECO:0000256" key="9">
    <source>
        <dbReference type="ARBA" id="ARBA00022840"/>
    </source>
</evidence>
<dbReference type="Pfam" id="PF00403">
    <property type="entry name" value="HMA"/>
    <property type="match status" value="2"/>
</dbReference>
<feature type="transmembrane region" description="Helical" evidence="18">
    <location>
        <begin position="166"/>
        <end position="189"/>
    </location>
</feature>
<feature type="transmembrane region" description="Helical" evidence="18">
    <location>
        <begin position="201"/>
        <end position="218"/>
    </location>
</feature>
<evidence type="ECO:0000313" key="21">
    <source>
        <dbReference type="EMBL" id="ROO23118.1"/>
    </source>
</evidence>
<dbReference type="InterPro" id="IPR017969">
    <property type="entry name" value="Heavy-metal-associated_CS"/>
</dbReference>
<dbReference type="GO" id="GO:0005507">
    <property type="term" value="F:copper ion binding"/>
    <property type="evidence" value="ECO:0007669"/>
    <property type="project" value="InterPro"/>
</dbReference>
<dbReference type="PRINTS" id="PR00119">
    <property type="entry name" value="CATATPASE"/>
</dbReference>
<dbReference type="PROSITE" id="PS00154">
    <property type="entry name" value="ATPASE_E1_E2"/>
    <property type="match status" value="1"/>
</dbReference>
<gene>
    <name evidence="21" type="ORF">SAHL_17085</name>
</gene>
<dbReference type="GO" id="GO:0012505">
    <property type="term" value="C:endomembrane system"/>
    <property type="evidence" value="ECO:0007669"/>
    <property type="project" value="UniProtKB-SubCell"/>
</dbReference>
<keyword evidence="9 18" id="KW-0067">ATP-binding</keyword>
<accession>A0A423PDT2</accession>
<evidence type="ECO:0000256" key="7">
    <source>
        <dbReference type="ARBA" id="ARBA00022741"/>
    </source>
</evidence>
<dbReference type="InterPro" id="IPR023298">
    <property type="entry name" value="ATPase_P-typ_TM_dom_sf"/>
</dbReference>
<feature type="transmembrane region" description="Helical" evidence="18">
    <location>
        <begin position="269"/>
        <end position="286"/>
    </location>
</feature>
<dbReference type="InterPro" id="IPR006121">
    <property type="entry name" value="HMA_dom"/>
</dbReference>
<comment type="caution">
    <text evidence="21">The sequence shown here is derived from an EMBL/GenBank/DDBJ whole genome shotgun (WGS) entry which is preliminary data.</text>
</comment>
<dbReference type="SUPFAM" id="SSF56784">
    <property type="entry name" value="HAD-like"/>
    <property type="match status" value="1"/>
</dbReference>
<evidence type="ECO:0000256" key="10">
    <source>
        <dbReference type="ARBA" id="ARBA00022842"/>
    </source>
</evidence>
<dbReference type="SUPFAM" id="SSF81653">
    <property type="entry name" value="Calcium ATPase, transduction domain A"/>
    <property type="match status" value="1"/>
</dbReference>
<dbReference type="EC" id="7.2.2.9" evidence="16"/>
<dbReference type="Pfam" id="PF00702">
    <property type="entry name" value="Hydrolase"/>
    <property type="match status" value="1"/>
</dbReference>
<keyword evidence="5 18" id="KW-0479">Metal-binding</keyword>
<dbReference type="InterPro" id="IPR006122">
    <property type="entry name" value="HMA_Cu_ion-bd"/>
</dbReference>
<keyword evidence="6" id="KW-0677">Repeat</keyword>
<keyword evidence="3" id="KW-0813">Transport</keyword>
<feature type="transmembrane region" description="Helical" evidence="18">
    <location>
        <begin position="420"/>
        <end position="442"/>
    </location>
</feature>
<dbReference type="PANTHER" id="PTHR43520:SF8">
    <property type="entry name" value="P-TYPE CU(+) TRANSPORTER"/>
    <property type="match status" value="1"/>
</dbReference>
<dbReference type="OrthoDB" id="9814270at2"/>
<evidence type="ECO:0000256" key="1">
    <source>
        <dbReference type="ARBA" id="ARBA00004127"/>
    </source>
</evidence>
<dbReference type="PROSITE" id="PS01047">
    <property type="entry name" value="HMA_1"/>
    <property type="match status" value="2"/>
</dbReference>
<dbReference type="GO" id="GO:0055070">
    <property type="term" value="P:copper ion homeostasis"/>
    <property type="evidence" value="ECO:0007669"/>
    <property type="project" value="TreeGrafter"/>
</dbReference>
<dbReference type="PANTHER" id="PTHR43520">
    <property type="entry name" value="ATP7, ISOFORM B"/>
    <property type="match status" value="1"/>
</dbReference>
<dbReference type="NCBIfam" id="TIGR01525">
    <property type="entry name" value="ATPase-IB_hvy"/>
    <property type="match status" value="1"/>
</dbReference>
<evidence type="ECO:0000256" key="15">
    <source>
        <dbReference type="ARBA" id="ARBA00023136"/>
    </source>
</evidence>
<dbReference type="GO" id="GO:0043682">
    <property type="term" value="F:P-type divalent copper transporter activity"/>
    <property type="evidence" value="ECO:0007669"/>
    <property type="project" value="UniProtKB-EC"/>
</dbReference>
<dbReference type="InterPro" id="IPR023214">
    <property type="entry name" value="HAD_sf"/>
</dbReference>
<proteinExistence type="inferred from homology"/>
<dbReference type="AlphaFoldDB" id="A0A423PDT2"/>
<evidence type="ECO:0000256" key="12">
    <source>
        <dbReference type="ARBA" id="ARBA00022989"/>
    </source>
</evidence>
<dbReference type="PROSITE" id="PS50846">
    <property type="entry name" value="HMA_2"/>
    <property type="match status" value="2"/>
</dbReference>
<evidence type="ECO:0000256" key="2">
    <source>
        <dbReference type="ARBA" id="ARBA00006024"/>
    </source>
</evidence>
<evidence type="ECO:0000256" key="17">
    <source>
        <dbReference type="ARBA" id="ARBA00047424"/>
    </source>
</evidence>
<name>A0A423PDT2_9GAMM</name>
<dbReference type="CDD" id="cd00371">
    <property type="entry name" value="HMA"/>
    <property type="match status" value="2"/>
</dbReference>
<dbReference type="SUPFAM" id="SSF55008">
    <property type="entry name" value="HMA, heavy metal-associated domain"/>
    <property type="match status" value="2"/>
</dbReference>
<keyword evidence="15 18" id="KW-0472">Membrane</keyword>
<dbReference type="InterPro" id="IPR001757">
    <property type="entry name" value="P_typ_ATPase"/>
</dbReference>
<dbReference type="InterPro" id="IPR018303">
    <property type="entry name" value="ATPase_P-typ_P_site"/>
</dbReference>
<comment type="subcellular location">
    <subcellularLocation>
        <location evidence="18">Cell membrane</location>
    </subcellularLocation>
    <subcellularLocation>
        <location evidence="1">Endomembrane system</location>
        <topology evidence="1">Multi-pass membrane protein</topology>
    </subcellularLocation>
</comment>
<dbReference type="CDD" id="cd02094">
    <property type="entry name" value="P-type_ATPase_Cu-like"/>
    <property type="match status" value="1"/>
</dbReference>
<dbReference type="Gene3D" id="3.30.70.100">
    <property type="match status" value="2"/>
</dbReference>
<dbReference type="Proteomes" id="UP000285123">
    <property type="component" value="Unassembled WGS sequence"/>
</dbReference>
<dbReference type="RefSeq" id="WP_123592595.1">
    <property type="nucleotide sequence ID" value="NZ_AYKF01000143.1"/>
</dbReference>
<dbReference type="InterPro" id="IPR008250">
    <property type="entry name" value="ATPase_P-typ_transduc_dom_A_sf"/>
</dbReference>
<dbReference type="SFLD" id="SFLDG00002">
    <property type="entry name" value="C1.7:_P-type_atpase_like"/>
    <property type="match status" value="1"/>
</dbReference>
<evidence type="ECO:0000256" key="19">
    <source>
        <dbReference type="SAM" id="MobiDB-lite"/>
    </source>
</evidence>
<feature type="transmembrane region" description="Helical" evidence="18">
    <location>
        <begin position="764"/>
        <end position="783"/>
    </location>
</feature>
<feature type="transmembrane region" description="Helical" evidence="18">
    <location>
        <begin position="239"/>
        <end position="257"/>
    </location>
</feature>
<feature type="domain" description="HMA" evidence="20">
    <location>
        <begin position="75"/>
        <end position="141"/>
    </location>
</feature>
<dbReference type="InterPro" id="IPR059000">
    <property type="entry name" value="ATPase_P-type_domA"/>
</dbReference>
<keyword evidence="13" id="KW-0186">Copper</keyword>
<evidence type="ECO:0000256" key="11">
    <source>
        <dbReference type="ARBA" id="ARBA00022967"/>
    </source>
</evidence>
<comment type="catalytic activity">
    <reaction evidence="17">
        <text>Cu(2+)(in) + ATP + H2O = Cu(2+)(out) + ADP + phosphate + H(+)</text>
        <dbReference type="Rhea" id="RHEA:10376"/>
        <dbReference type="ChEBI" id="CHEBI:15377"/>
        <dbReference type="ChEBI" id="CHEBI:15378"/>
        <dbReference type="ChEBI" id="CHEBI:29036"/>
        <dbReference type="ChEBI" id="CHEBI:30616"/>
        <dbReference type="ChEBI" id="CHEBI:43474"/>
        <dbReference type="ChEBI" id="CHEBI:456216"/>
        <dbReference type="EC" id="7.2.2.9"/>
    </reaction>
</comment>
<protein>
    <recommendedName>
        <fullName evidence="16">P-type Cu(2+) transporter</fullName>
        <ecNumber evidence="16">7.2.2.9</ecNumber>
    </recommendedName>
</protein>
<dbReference type="Gene3D" id="2.70.150.10">
    <property type="entry name" value="Calcium-transporting ATPase, cytoplasmic transduction domain A"/>
    <property type="match status" value="1"/>
</dbReference>
<feature type="transmembrane region" description="Helical" evidence="18">
    <location>
        <begin position="789"/>
        <end position="807"/>
    </location>
</feature>
<comment type="similarity">
    <text evidence="2 18">Belongs to the cation transport ATPase (P-type) (TC 3.A.3) family. Type IB subfamily.</text>
</comment>
<dbReference type="SUPFAM" id="SSF81665">
    <property type="entry name" value="Calcium ATPase, transmembrane domain M"/>
    <property type="match status" value="1"/>
</dbReference>
<evidence type="ECO:0000256" key="8">
    <source>
        <dbReference type="ARBA" id="ARBA00022796"/>
    </source>
</evidence>
<feature type="transmembrane region" description="Helical" evidence="18">
    <location>
        <begin position="448"/>
        <end position="471"/>
    </location>
</feature>
<dbReference type="Pfam" id="PF00122">
    <property type="entry name" value="E1-E2_ATPase"/>
    <property type="match status" value="1"/>
</dbReference>
<keyword evidence="18" id="KW-1003">Cell membrane</keyword>
<keyword evidence="7 18" id="KW-0547">Nucleotide-binding</keyword>
<reference evidence="21 22" key="1">
    <citation type="submission" date="2013-10" db="EMBL/GenBank/DDBJ databases">
        <title>Salinisphaera halophila YIM 95161 Genome Sequencing.</title>
        <authorList>
            <person name="Lai Q."/>
            <person name="Li C."/>
            <person name="Shao Z."/>
        </authorList>
    </citation>
    <scope>NUCLEOTIDE SEQUENCE [LARGE SCALE GENOMIC DNA]</scope>
    <source>
        <strain evidence="21 22">YIM 95161</strain>
    </source>
</reference>
<evidence type="ECO:0000256" key="16">
    <source>
        <dbReference type="ARBA" id="ARBA00038904"/>
    </source>
</evidence>
<dbReference type="InterPro" id="IPR044492">
    <property type="entry name" value="P_typ_ATPase_HD_dom"/>
</dbReference>
<evidence type="ECO:0000256" key="4">
    <source>
        <dbReference type="ARBA" id="ARBA00022692"/>
    </source>
</evidence>
<dbReference type="Gene3D" id="3.40.50.1000">
    <property type="entry name" value="HAD superfamily/HAD-like"/>
    <property type="match status" value="1"/>
</dbReference>
<dbReference type="NCBIfam" id="TIGR01494">
    <property type="entry name" value="ATPase_P-type"/>
    <property type="match status" value="1"/>
</dbReference>
<evidence type="ECO:0000256" key="13">
    <source>
        <dbReference type="ARBA" id="ARBA00023008"/>
    </source>
</evidence>
<dbReference type="SFLD" id="SFLDS00003">
    <property type="entry name" value="Haloacid_Dehalogenase"/>
    <property type="match status" value="1"/>
</dbReference>